<protein>
    <recommendedName>
        <fullName evidence="2">Protein kinase domain-containing protein</fullName>
    </recommendedName>
</protein>
<accession>A0A4Y7T0W6</accession>
<dbReference type="PANTHER" id="PTHR37171:SF1">
    <property type="entry name" value="SERINE_THREONINE-PROTEIN KINASE YRZF-RELATED"/>
    <property type="match status" value="1"/>
</dbReference>
<dbReference type="InterPro" id="IPR000719">
    <property type="entry name" value="Prot_kinase_dom"/>
</dbReference>
<dbReference type="SUPFAM" id="SSF56112">
    <property type="entry name" value="Protein kinase-like (PK-like)"/>
    <property type="match status" value="1"/>
</dbReference>
<dbReference type="InterPro" id="IPR011009">
    <property type="entry name" value="Kinase-like_dom_sf"/>
</dbReference>
<evidence type="ECO:0000259" key="2">
    <source>
        <dbReference type="PROSITE" id="PS50011"/>
    </source>
</evidence>
<reference evidence="3 4" key="1">
    <citation type="journal article" date="2019" name="Nat. Ecol. Evol.">
        <title>Megaphylogeny resolves global patterns of mushroom evolution.</title>
        <authorList>
            <person name="Varga T."/>
            <person name="Krizsan K."/>
            <person name="Foldi C."/>
            <person name="Dima B."/>
            <person name="Sanchez-Garcia M."/>
            <person name="Sanchez-Ramirez S."/>
            <person name="Szollosi G.J."/>
            <person name="Szarkandi J.G."/>
            <person name="Papp V."/>
            <person name="Albert L."/>
            <person name="Andreopoulos W."/>
            <person name="Angelini C."/>
            <person name="Antonin V."/>
            <person name="Barry K.W."/>
            <person name="Bougher N.L."/>
            <person name="Buchanan P."/>
            <person name="Buyck B."/>
            <person name="Bense V."/>
            <person name="Catcheside P."/>
            <person name="Chovatia M."/>
            <person name="Cooper J."/>
            <person name="Damon W."/>
            <person name="Desjardin D."/>
            <person name="Finy P."/>
            <person name="Geml J."/>
            <person name="Haridas S."/>
            <person name="Hughes K."/>
            <person name="Justo A."/>
            <person name="Karasinski D."/>
            <person name="Kautmanova I."/>
            <person name="Kiss B."/>
            <person name="Kocsube S."/>
            <person name="Kotiranta H."/>
            <person name="LaButti K.M."/>
            <person name="Lechner B.E."/>
            <person name="Liimatainen K."/>
            <person name="Lipzen A."/>
            <person name="Lukacs Z."/>
            <person name="Mihaltcheva S."/>
            <person name="Morgado L.N."/>
            <person name="Niskanen T."/>
            <person name="Noordeloos M.E."/>
            <person name="Ohm R.A."/>
            <person name="Ortiz-Santana B."/>
            <person name="Ovrebo C."/>
            <person name="Racz N."/>
            <person name="Riley R."/>
            <person name="Savchenko A."/>
            <person name="Shiryaev A."/>
            <person name="Soop K."/>
            <person name="Spirin V."/>
            <person name="Szebenyi C."/>
            <person name="Tomsovsky M."/>
            <person name="Tulloss R.E."/>
            <person name="Uehling J."/>
            <person name="Grigoriev I.V."/>
            <person name="Vagvolgyi C."/>
            <person name="Papp T."/>
            <person name="Martin F.M."/>
            <person name="Miettinen O."/>
            <person name="Hibbett D.S."/>
            <person name="Nagy L.G."/>
        </authorList>
    </citation>
    <scope>NUCLEOTIDE SEQUENCE [LARGE SCALE GENOMIC DNA]</scope>
    <source>
        <strain evidence="3 4">FP101781</strain>
    </source>
</reference>
<evidence type="ECO:0000256" key="1">
    <source>
        <dbReference type="SAM" id="MobiDB-lite"/>
    </source>
</evidence>
<dbReference type="OrthoDB" id="2998079at2759"/>
<dbReference type="Pfam" id="PF00069">
    <property type="entry name" value="Pkinase"/>
    <property type="match status" value="1"/>
</dbReference>
<keyword evidence="4" id="KW-1185">Reference proteome</keyword>
<feature type="domain" description="Protein kinase" evidence="2">
    <location>
        <begin position="369"/>
        <end position="567"/>
    </location>
</feature>
<dbReference type="AlphaFoldDB" id="A0A4Y7T0W6"/>
<dbReference type="PANTHER" id="PTHR37171">
    <property type="entry name" value="SERINE/THREONINE-PROTEIN KINASE YRZF-RELATED"/>
    <property type="match status" value="1"/>
</dbReference>
<proteinExistence type="predicted"/>
<evidence type="ECO:0000313" key="4">
    <source>
        <dbReference type="Proteomes" id="UP000298030"/>
    </source>
</evidence>
<dbReference type="Gene3D" id="1.10.510.10">
    <property type="entry name" value="Transferase(Phosphotransferase) domain 1"/>
    <property type="match status" value="1"/>
</dbReference>
<dbReference type="GO" id="GO:0004672">
    <property type="term" value="F:protein kinase activity"/>
    <property type="evidence" value="ECO:0007669"/>
    <property type="project" value="InterPro"/>
</dbReference>
<dbReference type="GO" id="GO:0005524">
    <property type="term" value="F:ATP binding"/>
    <property type="evidence" value="ECO:0007669"/>
    <property type="project" value="InterPro"/>
</dbReference>
<organism evidence="3 4">
    <name type="scientific">Coprinellus micaceus</name>
    <name type="common">Glistening ink-cap mushroom</name>
    <name type="synonym">Coprinus micaceus</name>
    <dbReference type="NCBI Taxonomy" id="71717"/>
    <lineage>
        <taxon>Eukaryota</taxon>
        <taxon>Fungi</taxon>
        <taxon>Dikarya</taxon>
        <taxon>Basidiomycota</taxon>
        <taxon>Agaricomycotina</taxon>
        <taxon>Agaricomycetes</taxon>
        <taxon>Agaricomycetidae</taxon>
        <taxon>Agaricales</taxon>
        <taxon>Agaricineae</taxon>
        <taxon>Psathyrellaceae</taxon>
        <taxon>Coprinellus</taxon>
    </lineage>
</organism>
<feature type="region of interest" description="Disordered" evidence="1">
    <location>
        <begin position="1"/>
        <end position="20"/>
    </location>
</feature>
<name>A0A4Y7T0W6_COPMI</name>
<dbReference type="InterPro" id="IPR052396">
    <property type="entry name" value="Meiotic_Drive_Suppr_Kinase"/>
</dbReference>
<gene>
    <name evidence="3" type="ORF">FA13DRAFT_1712360</name>
</gene>
<evidence type="ECO:0000313" key="3">
    <source>
        <dbReference type="EMBL" id="TEB27641.1"/>
    </source>
</evidence>
<dbReference type="Proteomes" id="UP000298030">
    <property type="component" value="Unassembled WGS sequence"/>
</dbReference>
<sequence length="567" mass="63846">MPMVEVTIPGRQGSPPNRPQVSCQQGAGWCQILAQATVDGRPAKDCKGNISRMPSGCALDKEISSFSWCVRLRDEEDVMHKLTCPPIILEHEFQWEGRIQNRVVDNLDENGVQSMITGPMNGLCAIWEKELDAGVACYEEARTNSNTSKRKADLTIHYRGEACSTIELKSNYLAGITAWRLFPFSGKHKNGRKLGPLDELDPAIKPVVLQVLQYSHDRRAGLRGSSRVLVLFMCPPSRMHLAYVDFEHNLVTFSGNLIESYNLPAPDLVQLVVEVTPWVKIWKQIMFYIPLSFYTNSRQRLKEDMSKSSASEFIIRLEEHLAAADEVLGEPPTFDIKIRVSWLASQLTFRVIDAIQRIRSAWIWHKGLYHLYRLQGKTWQEKLARVGQVRLESGLCLLLDSNGRNSDEDEGGGNLPLIVSFPGGVPINTGNHDKQFYVYLELGLFIKVVHPACVAEFEAEKLLYASLPNLQGDVIPHWYASGRVEQSGEYFMLLSYEGEPLEQCDGEDRVRVRELVKKLHGAQFHHHDLKPDNIVANAAGSLKLIDFGLSSHGCQRSNCDTMCDNEA</sequence>
<comment type="caution">
    <text evidence="3">The sequence shown here is derived from an EMBL/GenBank/DDBJ whole genome shotgun (WGS) entry which is preliminary data.</text>
</comment>
<dbReference type="EMBL" id="QPFP01000038">
    <property type="protein sequence ID" value="TEB27641.1"/>
    <property type="molecule type" value="Genomic_DNA"/>
</dbReference>
<dbReference type="PROSITE" id="PS50011">
    <property type="entry name" value="PROTEIN_KINASE_DOM"/>
    <property type="match status" value="1"/>
</dbReference>